<dbReference type="Proteomes" id="UP001055439">
    <property type="component" value="Chromosome 2"/>
</dbReference>
<feature type="non-terminal residue" evidence="1">
    <location>
        <position position="65"/>
    </location>
</feature>
<dbReference type="OrthoDB" id="1899087at2759"/>
<organism evidence="1 2">
    <name type="scientific">Musa troglodytarum</name>
    <name type="common">fe'i banana</name>
    <dbReference type="NCBI Taxonomy" id="320322"/>
    <lineage>
        <taxon>Eukaryota</taxon>
        <taxon>Viridiplantae</taxon>
        <taxon>Streptophyta</taxon>
        <taxon>Embryophyta</taxon>
        <taxon>Tracheophyta</taxon>
        <taxon>Spermatophyta</taxon>
        <taxon>Magnoliopsida</taxon>
        <taxon>Liliopsida</taxon>
        <taxon>Zingiberales</taxon>
        <taxon>Musaceae</taxon>
        <taxon>Musa</taxon>
    </lineage>
</organism>
<reference evidence="1" key="1">
    <citation type="submission" date="2022-05" db="EMBL/GenBank/DDBJ databases">
        <title>The Musa troglodytarum L. genome provides insights into the mechanism of non-climacteric behaviour and enrichment of carotenoids.</title>
        <authorList>
            <person name="Wang J."/>
        </authorList>
    </citation>
    <scope>NUCLEOTIDE SEQUENCE</scope>
    <source>
        <tissue evidence="1">Leaf</tissue>
    </source>
</reference>
<keyword evidence="2" id="KW-1185">Reference proteome</keyword>
<sequence>MQEVHIGVVSDDELLNLLDLALSSDTANTVRRARELMLGPDASSFSDSLLAAADIGMQKLRHALK</sequence>
<evidence type="ECO:0000313" key="1">
    <source>
        <dbReference type="EMBL" id="URD91106.1"/>
    </source>
</evidence>
<evidence type="ECO:0000313" key="2">
    <source>
        <dbReference type="Proteomes" id="UP001055439"/>
    </source>
</evidence>
<name>A0A9E7F9D3_9LILI</name>
<accession>A0A9E7F9D3</accession>
<protein>
    <submittedName>
        <fullName evidence="1">Uncharacterized protein</fullName>
    </submittedName>
</protein>
<dbReference type="AlphaFoldDB" id="A0A9E7F9D3"/>
<dbReference type="EMBL" id="CP097504">
    <property type="protein sequence ID" value="URD91106.1"/>
    <property type="molecule type" value="Genomic_DNA"/>
</dbReference>
<gene>
    <name evidence="1" type="ORF">MUK42_27196</name>
</gene>
<proteinExistence type="predicted"/>